<gene>
    <name evidence="9" type="ORF">ISN44_As07g029020</name>
</gene>
<dbReference type="PANTHER" id="PTHR14773:SF0">
    <property type="entry name" value="WD REPEAT-CONTAINING PROTEIN 76"/>
    <property type="match status" value="1"/>
</dbReference>
<keyword evidence="5" id="KW-0227">DNA damage</keyword>
<dbReference type="SMART" id="SM00320">
    <property type="entry name" value="WD40"/>
    <property type="match status" value="9"/>
</dbReference>
<reference evidence="9 10" key="1">
    <citation type="submission" date="2020-12" db="EMBL/GenBank/DDBJ databases">
        <title>Concerted genomic and epigenomic changes stabilize Arabidopsis allopolyploids.</title>
        <authorList>
            <person name="Chen Z."/>
        </authorList>
    </citation>
    <scope>NUCLEOTIDE SEQUENCE [LARGE SCALE GENOMIC DNA]</scope>
    <source>
        <strain evidence="9">As9502</strain>
        <tissue evidence="9">Leaf</tissue>
    </source>
</reference>
<feature type="compositionally biased region" description="Low complexity" evidence="8">
    <location>
        <begin position="7"/>
        <end position="20"/>
    </location>
</feature>
<evidence type="ECO:0000256" key="6">
    <source>
        <dbReference type="ARBA" id="ARBA00023125"/>
    </source>
</evidence>
<comment type="function">
    <text evidence="1">Specifically binds 5-hydroxymethylcytosine (5hmC), suggesting that it acts as a specific reader of 5hmC.</text>
</comment>
<keyword evidence="6" id="KW-0238">DNA-binding</keyword>
<dbReference type="PROSITE" id="PS00678">
    <property type="entry name" value="WD_REPEATS_1"/>
    <property type="match status" value="2"/>
</dbReference>
<dbReference type="InterPro" id="IPR001680">
    <property type="entry name" value="WD40_rpt"/>
</dbReference>
<evidence type="ECO:0000256" key="2">
    <source>
        <dbReference type="ARBA" id="ARBA00021234"/>
    </source>
</evidence>
<dbReference type="Proteomes" id="UP000694251">
    <property type="component" value="Chromosome 7"/>
</dbReference>
<evidence type="ECO:0000313" key="10">
    <source>
        <dbReference type="Proteomes" id="UP000694251"/>
    </source>
</evidence>
<dbReference type="Pfam" id="PF00400">
    <property type="entry name" value="WD40"/>
    <property type="match status" value="4"/>
</dbReference>
<dbReference type="OrthoDB" id="9890280at2759"/>
<sequence length="980" mass="109452">MAALNVRAKASSLLSAATAAKRSRDESKSFKKKKPKPATTPTVIRKSLRTRGLNPDSGGLPDGFSDFRMGSQITHHKPPSPKKQSPRLLAPLPFDSAYEGDGSYTPLVDTLLGVESKSCRGNLVKGEIGSVKDENESPMVSTRSTCRVSKVSVKKEEPDDSFSDCVKKGFDIPVKPEKIEFEDGFDQDLLSLEPHNVARVVPGRIFVVKFLPCQNVKMVAAGDKLGNVGFWNLDCENKEDNDGIYLFTPHSAPVSSIVFQQNSLSRVITSSYDGLIRLMDVEKSVFDLVYSTDEAIFSLSQRPNDEQSLYFCEDYGMFNIWDLRAGKSVFHWELHEQRINSIDFNPLNPHVMATSSTDATACLWDLRSMGAKKPKTLTTLNHSRAVHSAYFSPSGLLLATTSLDNYIGILSGSNFENTYKIYHNNNTSRWISKFRGVWGWDDSYIYVGNLSKKIDVINPKLKRTVMELHNPLMKAIPCRIHCHPYNVGTLAGSTAGGQSHSFTHASMATEYERKRLENIRRNDEMMAALNVHAKAALLSAATKRPRNQYEKKNTKPAIIRQSQRTRGLNPESGGLPDRFSVNPKRTHNATLPRKSSAPMPFDVAYEGEDSLTQFVDSIARGPLLVKVCEDDNEAPMLSTRSSNVVVNREEPDSPRDHVNKIEFDLESLSLEPHNVARVVPGRILVAKFLPCENVNMIAAGDAHGSVGFWNLDKEEDDGIYQFTPHTNVVSSLVFQQNSFSSVISSSYDGLIRLMDVDKLVFDLVCSRDEAIYSLSQRPNDEQNLYFGEGEGMFNIWDLRAGKTFFHWNLHKYRINTIDFNPQNSHVMATSSEDRTACLWDLRCMGSNKPITLTTVHHGRAVHSAYFSPSGLSLATTSRDNYVGILSGRNFENPSMMYHKNSTNRCSSNFRGVWGWDDSYIFIGNLSKGIDVINPKLKRTVMSLQSPLMKAIPCRIHCHPLNVGMLAGSTAGGQFYVWTTK</sequence>
<protein>
    <recommendedName>
        <fullName evidence="2">WD repeat-containing protein 76</fullName>
    </recommendedName>
</protein>
<keyword evidence="10" id="KW-1185">Reference proteome</keyword>
<proteinExistence type="predicted"/>
<evidence type="ECO:0000256" key="7">
    <source>
        <dbReference type="PROSITE-ProRule" id="PRU00221"/>
    </source>
</evidence>
<evidence type="ECO:0000313" key="9">
    <source>
        <dbReference type="EMBL" id="KAG7590786.1"/>
    </source>
</evidence>
<dbReference type="GO" id="GO:2000001">
    <property type="term" value="P:regulation of DNA damage checkpoint"/>
    <property type="evidence" value="ECO:0007669"/>
    <property type="project" value="TreeGrafter"/>
</dbReference>
<name>A0A8T2BXQ8_ARASU</name>
<evidence type="ECO:0000256" key="8">
    <source>
        <dbReference type="SAM" id="MobiDB-lite"/>
    </source>
</evidence>
<feature type="region of interest" description="Disordered" evidence="8">
    <location>
        <begin position="1"/>
        <end position="89"/>
    </location>
</feature>
<dbReference type="PROSITE" id="PS50294">
    <property type="entry name" value="WD_REPEATS_REGION"/>
    <property type="match status" value="2"/>
</dbReference>
<evidence type="ECO:0000256" key="1">
    <source>
        <dbReference type="ARBA" id="ARBA00002530"/>
    </source>
</evidence>
<organism evidence="9 10">
    <name type="scientific">Arabidopsis suecica</name>
    <name type="common">Swedish thale-cress</name>
    <name type="synonym">Cardaminopsis suecica</name>
    <dbReference type="NCBI Taxonomy" id="45249"/>
    <lineage>
        <taxon>Eukaryota</taxon>
        <taxon>Viridiplantae</taxon>
        <taxon>Streptophyta</taxon>
        <taxon>Embryophyta</taxon>
        <taxon>Tracheophyta</taxon>
        <taxon>Spermatophyta</taxon>
        <taxon>Magnoliopsida</taxon>
        <taxon>eudicotyledons</taxon>
        <taxon>Gunneridae</taxon>
        <taxon>Pentapetalae</taxon>
        <taxon>rosids</taxon>
        <taxon>malvids</taxon>
        <taxon>Brassicales</taxon>
        <taxon>Brassicaceae</taxon>
        <taxon>Camelineae</taxon>
        <taxon>Arabidopsis</taxon>
    </lineage>
</organism>
<feature type="region of interest" description="Disordered" evidence="8">
    <location>
        <begin position="544"/>
        <end position="595"/>
    </location>
</feature>
<keyword evidence="3 7" id="KW-0853">WD repeat</keyword>
<comment type="caution">
    <text evidence="9">The sequence shown here is derived from an EMBL/GenBank/DDBJ whole genome shotgun (WGS) entry which is preliminary data.</text>
</comment>
<dbReference type="PANTHER" id="PTHR14773">
    <property type="entry name" value="WD REPEAT-CONTAINING PROTEIN 76"/>
    <property type="match status" value="1"/>
</dbReference>
<evidence type="ECO:0000256" key="3">
    <source>
        <dbReference type="ARBA" id="ARBA00022574"/>
    </source>
</evidence>
<evidence type="ECO:0000256" key="5">
    <source>
        <dbReference type="ARBA" id="ARBA00022763"/>
    </source>
</evidence>
<keyword evidence="4" id="KW-0677">Repeat</keyword>
<evidence type="ECO:0000256" key="4">
    <source>
        <dbReference type="ARBA" id="ARBA00022737"/>
    </source>
</evidence>
<dbReference type="PROSITE" id="PS50082">
    <property type="entry name" value="WD_REPEATS_2"/>
    <property type="match status" value="2"/>
</dbReference>
<dbReference type="InterPro" id="IPR050853">
    <property type="entry name" value="WD_repeat_DNA-damage-binding"/>
</dbReference>
<dbReference type="FunFam" id="2.130.10.10:FF:000180">
    <property type="entry name" value="WD repeat-containing protein 76"/>
    <property type="match status" value="2"/>
</dbReference>
<accession>A0A8T2BXQ8</accession>
<dbReference type="GO" id="GO:0006974">
    <property type="term" value="P:DNA damage response"/>
    <property type="evidence" value="ECO:0007669"/>
    <property type="project" value="UniProtKB-KW"/>
</dbReference>
<feature type="repeat" description="WD" evidence="7">
    <location>
        <begin position="332"/>
        <end position="368"/>
    </location>
</feature>
<dbReference type="EMBL" id="JAEFBJ010000007">
    <property type="protein sequence ID" value="KAG7590786.1"/>
    <property type="molecule type" value="Genomic_DNA"/>
</dbReference>
<feature type="repeat" description="WD" evidence="7">
    <location>
        <begin position="807"/>
        <end position="842"/>
    </location>
</feature>
<dbReference type="InterPro" id="IPR019775">
    <property type="entry name" value="WD40_repeat_CS"/>
</dbReference>
<dbReference type="GO" id="GO:0003677">
    <property type="term" value="F:DNA binding"/>
    <property type="evidence" value="ECO:0007669"/>
    <property type="project" value="UniProtKB-KW"/>
</dbReference>
<dbReference type="GO" id="GO:0005634">
    <property type="term" value="C:nucleus"/>
    <property type="evidence" value="ECO:0007669"/>
    <property type="project" value="TreeGrafter"/>
</dbReference>
<dbReference type="AlphaFoldDB" id="A0A8T2BXQ8"/>